<dbReference type="Proteomes" id="UP000595224">
    <property type="component" value="Chromosome"/>
</dbReference>
<evidence type="ECO:0000313" key="2">
    <source>
        <dbReference type="Proteomes" id="UP000595224"/>
    </source>
</evidence>
<dbReference type="RefSeq" id="WP_198442463.1">
    <property type="nucleotide sequence ID" value="NZ_CP064936.1"/>
</dbReference>
<name>A0A7T3V5A8_9SPIR</name>
<dbReference type="AlphaFoldDB" id="A0A7T3V5A8"/>
<reference evidence="1 2" key="1">
    <citation type="submission" date="2020-11" db="EMBL/GenBank/DDBJ databases">
        <title>Treponema Peruensis nv. sp., first commensal Treponema isolated from human feces.</title>
        <authorList>
            <person name="Belkhou C."/>
            <person name="Raes J."/>
        </authorList>
    </citation>
    <scope>NUCLEOTIDE SEQUENCE [LARGE SCALE GENOMIC DNA]</scope>
    <source>
        <strain evidence="1 2">RCC2812</strain>
    </source>
</reference>
<dbReference type="EMBL" id="CP064936">
    <property type="protein sequence ID" value="QQA00775.1"/>
    <property type="molecule type" value="Genomic_DNA"/>
</dbReference>
<sequence>MFIFFSKENYTLDRPLFLCLLRQSTTFDYNSKNDNPIEVWYKIKGDKTKKIRKGLKEDVELANNPKEEPLWYPTSKMFENSRINVNKDQKVSDLFTKRALVGLSLLLDEISKIEDPLIKSVFELTLTGTLSQASKLVFVIRNRKKNEGSESKADVGSWVIGYWVPEEHFEINV</sequence>
<keyword evidence="2" id="KW-1185">Reference proteome</keyword>
<evidence type="ECO:0000313" key="1">
    <source>
        <dbReference type="EMBL" id="QQA00775.1"/>
    </source>
</evidence>
<proteinExistence type="predicted"/>
<organism evidence="1 2">
    <name type="scientific">Treponema peruense</name>
    <dbReference type="NCBI Taxonomy" id="2787628"/>
    <lineage>
        <taxon>Bacteria</taxon>
        <taxon>Pseudomonadati</taxon>
        <taxon>Spirochaetota</taxon>
        <taxon>Spirochaetia</taxon>
        <taxon>Spirochaetales</taxon>
        <taxon>Treponemataceae</taxon>
        <taxon>Treponema</taxon>
    </lineage>
</organism>
<protein>
    <submittedName>
        <fullName evidence="1">Uncharacterized protein</fullName>
    </submittedName>
</protein>
<dbReference type="KEGG" id="tper:IWA51_11035"/>
<gene>
    <name evidence="1" type="ORF">IWA51_11035</name>
</gene>
<accession>A0A7T3V5A8</accession>